<accession>A0A2P2N8X4</accession>
<sequence length="69" mass="8062">MKSPADSQRHWNLIQEEYVIDMAICFPSQNLINQRPFILLLYKWQRRILKLSGEQVTATVPSTGRESQS</sequence>
<proteinExistence type="predicted"/>
<dbReference type="EMBL" id="GGEC01058418">
    <property type="protein sequence ID" value="MBX38902.1"/>
    <property type="molecule type" value="Transcribed_RNA"/>
</dbReference>
<protein>
    <submittedName>
        <fullName evidence="1">Uncharacterized protein</fullName>
    </submittedName>
</protein>
<dbReference type="AlphaFoldDB" id="A0A2P2N8X4"/>
<organism evidence="1">
    <name type="scientific">Rhizophora mucronata</name>
    <name type="common">Asiatic mangrove</name>
    <dbReference type="NCBI Taxonomy" id="61149"/>
    <lineage>
        <taxon>Eukaryota</taxon>
        <taxon>Viridiplantae</taxon>
        <taxon>Streptophyta</taxon>
        <taxon>Embryophyta</taxon>
        <taxon>Tracheophyta</taxon>
        <taxon>Spermatophyta</taxon>
        <taxon>Magnoliopsida</taxon>
        <taxon>eudicotyledons</taxon>
        <taxon>Gunneridae</taxon>
        <taxon>Pentapetalae</taxon>
        <taxon>rosids</taxon>
        <taxon>fabids</taxon>
        <taxon>Malpighiales</taxon>
        <taxon>Rhizophoraceae</taxon>
        <taxon>Rhizophora</taxon>
    </lineage>
</organism>
<reference evidence="1" key="1">
    <citation type="submission" date="2018-02" db="EMBL/GenBank/DDBJ databases">
        <title>Rhizophora mucronata_Transcriptome.</title>
        <authorList>
            <person name="Meera S.P."/>
            <person name="Sreeshan A."/>
            <person name="Augustine A."/>
        </authorList>
    </citation>
    <scope>NUCLEOTIDE SEQUENCE</scope>
    <source>
        <tissue evidence="1">Leaf</tissue>
    </source>
</reference>
<evidence type="ECO:0000313" key="1">
    <source>
        <dbReference type="EMBL" id="MBX38902.1"/>
    </source>
</evidence>
<name>A0A2P2N8X4_RHIMU</name>